<keyword evidence="2" id="KW-0813">Transport</keyword>
<dbReference type="RefSeq" id="WP_123637158.1">
    <property type="nucleotide sequence ID" value="NZ_RJUK01000001.1"/>
</dbReference>
<dbReference type="GO" id="GO:0016887">
    <property type="term" value="F:ATP hydrolysis activity"/>
    <property type="evidence" value="ECO:0007669"/>
    <property type="project" value="InterPro"/>
</dbReference>
<dbReference type="InterPro" id="IPR003593">
    <property type="entry name" value="AAA+_ATPase"/>
</dbReference>
<name>A0A3N1NUJ8_9GAMM</name>
<evidence type="ECO:0000256" key="4">
    <source>
        <dbReference type="ARBA" id="ARBA00022840"/>
    </source>
</evidence>
<comment type="function">
    <text evidence="6">Part of the ABC transporter complex HmuTUV involved in hemin import. Responsible for energy coupling to the transport system.</text>
</comment>
<dbReference type="EMBL" id="RJUK01000001">
    <property type="protein sequence ID" value="ROQ19875.1"/>
    <property type="molecule type" value="Genomic_DNA"/>
</dbReference>
<dbReference type="Proteomes" id="UP000273643">
    <property type="component" value="Unassembled WGS sequence"/>
</dbReference>
<dbReference type="InterPro" id="IPR003439">
    <property type="entry name" value="ABC_transporter-like_ATP-bd"/>
</dbReference>
<evidence type="ECO:0000313" key="9">
    <source>
        <dbReference type="Proteomes" id="UP000273643"/>
    </source>
</evidence>
<dbReference type="InterPro" id="IPR017871">
    <property type="entry name" value="ABC_transporter-like_CS"/>
</dbReference>
<comment type="caution">
    <text evidence="8">The sequence shown here is derived from an EMBL/GenBank/DDBJ whole genome shotgun (WGS) entry which is preliminary data.</text>
</comment>
<feature type="domain" description="ABC transporter" evidence="7">
    <location>
        <begin position="4"/>
        <end position="242"/>
    </location>
</feature>
<dbReference type="FunFam" id="3.40.50.300:FF:000134">
    <property type="entry name" value="Iron-enterobactin ABC transporter ATP-binding protein"/>
    <property type="match status" value="1"/>
</dbReference>
<dbReference type="SUPFAM" id="SSF52540">
    <property type="entry name" value="P-loop containing nucleoside triphosphate hydrolases"/>
    <property type="match status" value="1"/>
</dbReference>
<dbReference type="AlphaFoldDB" id="A0A3N1NUJ8"/>
<gene>
    <name evidence="8" type="ORF">EDC38_0466</name>
</gene>
<evidence type="ECO:0000256" key="5">
    <source>
        <dbReference type="ARBA" id="ARBA00022967"/>
    </source>
</evidence>
<dbReference type="NCBIfam" id="NF010068">
    <property type="entry name" value="PRK13548.1"/>
    <property type="match status" value="1"/>
</dbReference>
<keyword evidence="3" id="KW-0547">Nucleotide-binding</keyword>
<dbReference type="PROSITE" id="PS00211">
    <property type="entry name" value="ABC_TRANSPORTER_1"/>
    <property type="match status" value="1"/>
</dbReference>
<keyword evidence="9" id="KW-1185">Reference proteome</keyword>
<evidence type="ECO:0000256" key="1">
    <source>
        <dbReference type="ARBA" id="ARBA00005417"/>
    </source>
</evidence>
<evidence type="ECO:0000256" key="6">
    <source>
        <dbReference type="ARBA" id="ARBA00037066"/>
    </source>
</evidence>
<organism evidence="8 9">
    <name type="scientific">Marinimicrobium koreense</name>
    <dbReference type="NCBI Taxonomy" id="306545"/>
    <lineage>
        <taxon>Bacteria</taxon>
        <taxon>Pseudomonadati</taxon>
        <taxon>Pseudomonadota</taxon>
        <taxon>Gammaproteobacteria</taxon>
        <taxon>Cellvibrionales</taxon>
        <taxon>Cellvibrionaceae</taxon>
        <taxon>Marinimicrobium</taxon>
    </lineage>
</organism>
<proteinExistence type="inferred from homology"/>
<keyword evidence="5" id="KW-1278">Translocase</keyword>
<evidence type="ECO:0000259" key="7">
    <source>
        <dbReference type="PROSITE" id="PS50893"/>
    </source>
</evidence>
<sequence>MSLLHIDQLSVCIDERELVSSVSLAVQPGEILALIGPNGAGKTTLLRAISGDLSPSAGEIRFNDRVLAHWPAGEKALALAVLTQSNPLAFPFTVSEVVALGRTPHSTGVLIDEQVCAEAMAALDVTHLAERLYPSLSGGEKQRVQLARVMAQIWRPDTAAGRLLLLDEPVAALDLGHQRQLMQAVRAFADRGVGVVMVVHDISLAAAYSDHLLALKDGGRVAYGSPDEVVNTALIADLFDTEVEVITHPKTGKPVVLANG</sequence>
<evidence type="ECO:0000256" key="3">
    <source>
        <dbReference type="ARBA" id="ARBA00022741"/>
    </source>
</evidence>
<evidence type="ECO:0000256" key="2">
    <source>
        <dbReference type="ARBA" id="ARBA00022448"/>
    </source>
</evidence>
<reference evidence="8 9" key="1">
    <citation type="submission" date="2018-11" db="EMBL/GenBank/DDBJ databases">
        <title>Genomic Encyclopedia of Type Strains, Phase IV (KMG-IV): sequencing the most valuable type-strain genomes for metagenomic binning, comparative biology and taxonomic classification.</title>
        <authorList>
            <person name="Goeker M."/>
        </authorList>
    </citation>
    <scope>NUCLEOTIDE SEQUENCE [LARGE SCALE GENOMIC DNA]</scope>
    <source>
        <strain evidence="8 9">DSM 16974</strain>
    </source>
</reference>
<dbReference type="OrthoDB" id="5292475at2"/>
<keyword evidence="4 8" id="KW-0067">ATP-binding</keyword>
<accession>A0A3N1NUJ8</accession>
<dbReference type="InterPro" id="IPR027417">
    <property type="entry name" value="P-loop_NTPase"/>
</dbReference>
<protein>
    <submittedName>
        <fullName evidence="8">Iron complex transport system ATP-binding protein</fullName>
    </submittedName>
</protein>
<dbReference type="Gene3D" id="3.40.50.300">
    <property type="entry name" value="P-loop containing nucleotide triphosphate hydrolases"/>
    <property type="match status" value="1"/>
</dbReference>
<dbReference type="GO" id="GO:0005524">
    <property type="term" value="F:ATP binding"/>
    <property type="evidence" value="ECO:0007669"/>
    <property type="project" value="UniProtKB-KW"/>
</dbReference>
<dbReference type="PANTHER" id="PTHR42794">
    <property type="entry name" value="HEMIN IMPORT ATP-BINDING PROTEIN HMUV"/>
    <property type="match status" value="1"/>
</dbReference>
<dbReference type="PROSITE" id="PS50893">
    <property type="entry name" value="ABC_TRANSPORTER_2"/>
    <property type="match status" value="1"/>
</dbReference>
<dbReference type="PANTHER" id="PTHR42794:SF1">
    <property type="entry name" value="HEMIN IMPORT ATP-BINDING PROTEIN HMUV"/>
    <property type="match status" value="1"/>
</dbReference>
<evidence type="ECO:0000313" key="8">
    <source>
        <dbReference type="EMBL" id="ROQ19875.1"/>
    </source>
</evidence>
<dbReference type="CDD" id="cd03214">
    <property type="entry name" value="ABC_Iron-Siderophores_B12_Hemin"/>
    <property type="match status" value="1"/>
</dbReference>
<dbReference type="SMART" id="SM00382">
    <property type="entry name" value="AAA"/>
    <property type="match status" value="1"/>
</dbReference>
<dbReference type="Pfam" id="PF00005">
    <property type="entry name" value="ABC_tran"/>
    <property type="match status" value="1"/>
</dbReference>
<comment type="similarity">
    <text evidence="1">Belongs to the ABC transporter superfamily.</text>
</comment>